<evidence type="ECO:0000313" key="2">
    <source>
        <dbReference type="EMBL" id="MEA5362755.1"/>
    </source>
</evidence>
<reference evidence="2 3" key="1">
    <citation type="submission" date="2023-12" db="EMBL/GenBank/DDBJ databases">
        <title>Amycolatopsis sp. V23-08.</title>
        <authorList>
            <person name="Somphong A."/>
        </authorList>
    </citation>
    <scope>NUCLEOTIDE SEQUENCE [LARGE SCALE GENOMIC DNA]</scope>
    <source>
        <strain evidence="2 3">V23-08</strain>
    </source>
</reference>
<sequence>MLRVRPDGTDPVNRTDGKRPDQHGLVAARLADLIAEHDCTCCRSPPGSWAVCGAASPRPRSRSCGRTSPRTVSHRTCSPEGPKPVVLVDVVSSGRTFEQLLDILRDWAAAERAA</sequence>
<feature type="region of interest" description="Disordered" evidence="1">
    <location>
        <begin position="1"/>
        <end position="23"/>
    </location>
</feature>
<evidence type="ECO:0000313" key="3">
    <source>
        <dbReference type="Proteomes" id="UP001304298"/>
    </source>
</evidence>
<feature type="compositionally biased region" description="Basic and acidic residues" evidence="1">
    <location>
        <begin position="1"/>
        <end position="22"/>
    </location>
</feature>
<name>A0ABU5RAW7_9PSEU</name>
<dbReference type="InterPro" id="IPR000836">
    <property type="entry name" value="PRTase_dom"/>
</dbReference>
<proteinExistence type="predicted"/>
<dbReference type="EMBL" id="JAYFSI010000005">
    <property type="protein sequence ID" value="MEA5362755.1"/>
    <property type="molecule type" value="Genomic_DNA"/>
</dbReference>
<comment type="caution">
    <text evidence="2">The sequence shown here is derived from an EMBL/GenBank/DDBJ whole genome shotgun (WGS) entry which is preliminary data.</text>
</comment>
<dbReference type="Proteomes" id="UP001304298">
    <property type="component" value="Unassembled WGS sequence"/>
</dbReference>
<organism evidence="2 3">
    <name type="scientific">Amycolatopsis heterodermiae</name>
    <dbReference type="NCBI Taxonomy" id="3110235"/>
    <lineage>
        <taxon>Bacteria</taxon>
        <taxon>Bacillati</taxon>
        <taxon>Actinomycetota</taxon>
        <taxon>Actinomycetes</taxon>
        <taxon>Pseudonocardiales</taxon>
        <taxon>Pseudonocardiaceae</taxon>
        <taxon>Amycolatopsis</taxon>
    </lineage>
</organism>
<evidence type="ECO:0000256" key="1">
    <source>
        <dbReference type="SAM" id="MobiDB-lite"/>
    </source>
</evidence>
<feature type="compositionally biased region" description="Polar residues" evidence="1">
    <location>
        <begin position="64"/>
        <end position="76"/>
    </location>
</feature>
<accession>A0ABU5RAW7</accession>
<protein>
    <submittedName>
        <fullName evidence="2">Uncharacterized protein</fullName>
    </submittedName>
</protein>
<keyword evidence="3" id="KW-1185">Reference proteome</keyword>
<dbReference type="RefSeq" id="WP_323330480.1">
    <property type="nucleotide sequence ID" value="NZ_JAYFSI010000005.1"/>
</dbReference>
<dbReference type="CDD" id="cd06223">
    <property type="entry name" value="PRTases_typeI"/>
    <property type="match status" value="1"/>
</dbReference>
<gene>
    <name evidence="2" type="ORF">VA596_24680</name>
</gene>
<feature type="region of interest" description="Disordered" evidence="1">
    <location>
        <begin position="55"/>
        <end position="79"/>
    </location>
</feature>